<evidence type="ECO:0000259" key="2">
    <source>
        <dbReference type="Pfam" id="PF04773"/>
    </source>
</evidence>
<dbReference type="PANTHER" id="PTHR30273:SF2">
    <property type="entry name" value="PROTEIN FECR"/>
    <property type="match status" value="1"/>
</dbReference>
<dbReference type="Proteomes" id="UP000646484">
    <property type="component" value="Unassembled WGS sequence"/>
</dbReference>
<dbReference type="Pfam" id="PF16344">
    <property type="entry name" value="FecR_C"/>
    <property type="match status" value="1"/>
</dbReference>
<dbReference type="Gene3D" id="3.55.50.30">
    <property type="match status" value="1"/>
</dbReference>
<feature type="domain" description="Protein FecR C-terminal" evidence="3">
    <location>
        <begin position="314"/>
        <end position="381"/>
    </location>
</feature>
<dbReference type="PIRSF" id="PIRSF018266">
    <property type="entry name" value="FecR"/>
    <property type="match status" value="1"/>
</dbReference>
<keyword evidence="1" id="KW-0812">Transmembrane</keyword>
<evidence type="ECO:0000313" key="5">
    <source>
        <dbReference type="Proteomes" id="UP000646484"/>
    </source>
</evidence>
<keyword evidence="1" id="KW-1133">Transmembrane helix</keyword>
<dbReference type="RefSeq" id="WP_186975936.1">
    <property type="nucleotide sequence ID" value="NZ_JACOOH010000004.1"/>
</dbReference>
<accession>A0ABR7D0D1</accession>
<gene>
    <name evidence="4" type="ORF">H8S64_09770</name>
</gene>
<proteinExistence type="predicted"/>
<keyword evidence="5" id="KW-1185">Reference proteome</keyword>
<dbReference type="InterPro" id="IPR006860">
    <property type="entry name" value="FecR"/>
</dbReference>
<dbReference type="Gene3D" id="2.60.120.1440">
    <property type="match status" value="1"/>
</dbReference>
<dbReference type="EMBL" id="JACOOH010000004">
    <property type="protein sequence ID" value="MBC5621386.1"/>
    <property type="molecule type" value="Genomic_DNA"/>
</dbReference>
<comment type="caution">
    <text evidence="4">The sequence shown here is derived from an EMBL/GenBank/DDBJ whole genome shotgun (WGS) entry which is preliminary data.</text>
</comment>
<dbReference type="InterPro" id="IPR012373">
    <property type="entry name" value="Ferrdict_sens_TM"/>
</dbReference>
<feature type="transmembrane region" description="Helical" evidence="1">
    <location>
        <begin position="82"/>
        <end position="103"/>
    </location>
</feature>
<organism evidence="4 5">
    <name type="scientific">Butyricimonas hominis</name>
    <dbReference type="NCBI Taxonomy" id="2763032"/>
    <lineage>
        <taxon>Bacteria</taxon>
        <taxon>Pseudomonadati</taxon>
        <taxon>Bacteroidota</taxon>
        <taxon>Bacteroidia</taxon>
        <taxon>Bacteroidales</taxon>
        <taxon>Odoribacteraceae</taxon>
        <taxon>Butyricimonas</taxon>
    </lineage>
</organism>
<dbReference type="InterPro" id="IPR032508">
    <property type="entry name" value="FecR_C"/>
</dbReference>
<evidence type="ECO:0000256" key="1">
    <source>
        <dbReference type="SAM" id="Phobius"/>
    </source>
</evidence>
<reference evidence="4 5" key="1">
    <citation type="submission" date="2020-08" db="EMBL/GenBank/DDBJ databases">
        <title>Genome public.</title>
        <authorList>
            <person name="Liu C."/>
            <person name="Sun Q."/>
        </authorList>
    </citation>
    <scope>NUCLEOTIDE SEQUENCE [LARGE SCALE GENOMIC DNA]</scope>
    <source>
        <strain evidence="4 5">NSJ-56</strain>
    </source>
</reference>
<protein>
    <submittedName>
        <fullName evidence="4">FecR domain-containing protein</fullName>
    </submittedName>
</protein>
<evidence type="ECO:0000259" key="3">
    <source>
        <dbReference type="Pfam" id="PF16344"/>
    </source>
</evidence>
<feature type="domain" description="FecR protein" evidence="2">
    <location>
        <begin position="181"/>
        <end position="268"/>
    </location>
</feature>
<name>A0ABR7D0D1_9BACT</name>
<keyword evidence="1" id="KW-0472">Membrane</keyword>
<dbReference type="Pfam" id="PF04773">
    <property type="entry name" value="FecR"/>
    <property type="match status" value="1"/>
</dbReference>
<sequence length="386" mass="44560">MEDIKQYISVAKLICKRKLFRLSDSEEKLLDAWRQEAEIKERVFLNLQNISVDELEKRYELPDVDEKWEHFKKIRSRKQRRLAWGFGVAASICLLVAVALGYWTQRPVEKKSLLVENECPNRVRLILSTGETVDVSAESEKIVALNEGTKLYMEGHLKYVHDSVPVKELEYNELIVPRGTFYHLVLSDGTKVWLNADSRIRYPIAFGSAERKVELYGEGYFEVAKEEGRPFIVNTDRMDVRVLGTTFDVNTYEDRGMVYVVLKEGLVEVVAGGNGSRIITPGYMALLDVSDPRGQIQVEKCDVDVYTAWKQGSYSFRNMPLTEILKQVTRYYDVTIVYEQGFEEEYYTGDISRDISLESLLSVIEASTSVSFKVERKMVYIQKKRD</sequence>
<dbReference type="PANTHER" id="PTHR30273">
    <property type="entry name" value="PERIPLASMIC SIGNAL SENSOR AND SIGMA FACTOR ACTIVATOR FECR-RELATED"/>
    <property type="match status" value="1"/>
</dbReference>
<evidence type="ECO:0000313" key="4">
    <source>
        <dbReference type="EMBL" id="MBC5621386.1"/>
    </source>
</evidence>